<evidence type="ECO:0000256" key="6">
    <source>
        <dbReference type="ARBA" id="ARBA00023002"/>
    </source>
</evidence>
<dbReference type="SUPFAM" id="SSF55103">
    <property type="entry name" value="FAD-linked oxidases, C-terminal domain"/>
    <property type="match status" value="1"/>
</dbReference>
<dbReference type="InterPro" id="IPR016169">
    <property type="entry name" value="FAD-bd_PCMH_sub2"/>
</dbReference>
<sequence>MRTSSISSSSSLSVVVVVVVFLVGSLLSIVGQHKAPGHAAAVSLQLQSLQMNSTISVDPESLDRASTDFGMLARAVPAAVLRPSSDRDIAALVEFSYSSARPFSVAARGHGHSVRGQALAADGVVVEMASLRGGGGGGERIRVCRELGYVDAGGEELWIDVLEETMKHGLAPRSWTDYLYLTVGGTLSNAGLSGQSFLYGPQISNVYQLDVVTGTGQIVTCSEKQEPDLFFAVLGGLGQFGIITRARIAIEPAPAMVVRWIRLIYADFRAFTSDQERLISLEEKEKMKGFNYVEGSVIMASNLTYNWRSSFYAQEDTSRISGLAAQYGAVYCLEAAMYYDYSTAPSINQEVELLLKDLNFIPGFQFKNDVTYMHFLNRVREGELKLHSRGLWDVPHPWLNILVPSSRILDFDQGVFKTILKQNNNSVGPILIYATNRSKWDQRMSAVVPDEQVFYSVGLLRSGTVDDWKYLEEQNKEILRFCDEAAMSYKQYLPHYTNKADWMKHFGHKWDLFVERKMRYDPKALLSPGQRIFVSSFAQRASM</sequence>
<dbReference type="GO" id="GO:0009690">
    <property type="term" value="P:cytokinin metabolic process"/>
    <property type="evidence" value="ECO:0007669"/>
    <property type="project" value="InterPro"/>
</dbReference>
<dbReference type="PANTHER" id="PTHR13878">
    <property type="entry name" value="GULONOLACTONE OXIDASE"/>
    <property type="match status" value="1"/>
</dbReference>
<evidence type="ECO:0000313" key="9">
    <source>
        <dbReference type="EMBL" id="WOL03001.1"/>
    </source>
</evidence>
<accession>A0AAQ3QB43</accession>
<dbReference type="SUPFAM" id="SSF56176">
    <property type="entry name" value="FAD-binding/transporter-associated domain-like"/>
    <property type="match status" value="1"/>
</dbReference>
<dbReference type="EC" id="1.5.99.12" evidence="3"/>
<dbReference type="Gene3D" id="3.30.465.10">
    <property type="match status" value="1"/>
</dbReference>
<proteinExistence type="inferred from homology"/>
<dbReference type="InterPro" id="IPR016167">
    <property type="entry name" value="FAD-bd_PCMH_sub1"/>
</dbReference>
<keyword evidence="10" id="KW-1185">Reference proteome</keyword>
<gene>
    <name evidence="9" type="ORF">Cni_G11721</name>
</gene>
<keyword evidence="5" id="KW-0274">FAD</keyword>
<dbReference type="AlphaFoldDB" id="A0AAQ3QB43"/>
<dbReference type="GO" id="GO:0071949">
    <property type="term" value="F:FAD binding"/>
    <property type="evidence" value="ECO:0007669"/>
    <property type="project" value="InterPro"/>
</dbReference>
<dbReference type="InterPro" id="IPR016170">
    <property type="entry name" value="Cytok_DH_C_sf"/>
</dbReference>
<keyword evidence="6" id="KW-0560">Oxidoreductase</keyword>
<dbReference type="InterPro" id="IPR036318">
    <property type="entry name" value="FAD-bd_PCMH-like_sf"/>
</dbReference>
<dbReference type="PROSITE" id="PS51387">
    <property type="entry name" value="FAD_PCMH"/>
    <property type="match status" value="1"/>
</dbReference>
<dbReference type="Gene3D" id="3.40.462.10">
    <property type="entry name" value="FAD-linked oxidases, C-terminal domain"/>
    <property type="match status" value="1"/>
</dbReference>
<dbReference type="GO" id="GO:0019139">
    <property type="term" value="F:cytokinin dehydrogenase activity"/>
    <property type="evidence" value="ECO:0007669"/>
    <property type="project" value="UniProtKB-EC"/>
</dbReference>
<evidence type="ECO:0000256" key="1">
    <source>
        <dbReference type="ARBA" id="ARBA00001974"/>
    </source>
</evidence>
<name>A0AAQ3QB43_9LILI</name>
<dbReference type="InterPro" id="IPR050432">
    <property type="entry name" value="FAD-linked_Oxidoreductases_BP"/>
</dbReference>
<evidence type="ECO:0000256" key="7">
    <source>
        <dbReference type="ARBA" id="ARBA00048224"/>
    </source>
</evidence>
<evidence type="ECO:0000259" key="8">
    <source>
        <dbReference type="PROSITE" id="PS51387"/>
    </source>
</evidence>
<dbReference type="Pfam" id="PF09265">
    <property type="entry name" value="Cytokin-bind"/>
    <property type="match status" value="1"/>
</dbReference>
<reference evidence="9 10" key="1">
    <citation type="submission" date="2023-10" db="EMBL/GenBank/DDBJ databases">
        <title>Chromosome-scale genome assembly provides insights into flower coloration mechanisms of Canna indica.</title>
        <authorList>
            <person name="Li C."/>
        </authorList>
    </citation>
    <scope>NUCLEOTIDE SEQUENCE [LARGE SCALE GENOMIC DNA]</scope>
    <source>
        <tissue evidence="9">Flower</tissue>
    </source>
</reference>
<comment type="similarity">
    <text evidence="2">Belongs to the oxygen-dependent FAD-linked oxidoreductase family.</text>
</comment>
<dbReference type="Gene3D" id="3.30.43.10">
    <property type="entry name" value="Uridine Diphospho-n-acetylenolpyruvylglucosamine Reductase, domain 2"/>
    <property type="match status" value="1"/>
</dbReference>
<dbReference type="PROSITE" id="PS00862">
    <property type="entry name" value="OX2_COVAL_FAD"/>
    <property type="match status" value="1"/>
</dbReference>
<dbReference type="InterPro" id="IPR006094">
    <property type="entry name" value="Oxid_FAD_bind_N"/>
</dbReference>
<dbReference type="Proteomes" id="UP001327560">
    <property type="component" value="Chromosome 4"/>
</dbReference>
<dbReference type="InterPro" id="IPR015345">
    <property type="entry name" value="Cytokinin_DH_FAD/cytokin-bd"/>
</dbReference>
<evidence type="ECO:0000256" key="3">
    <source>
        <dbReference type="ARBA" id="ARBA00011928"/>
    </source>
</evidence>
<dbReference type="PANTHER" id="PTHR13878:SF127">
    <property type="entry name" value="CYTOKININ DEHYDROGENASE 3"/>
    <property type="match status" value="1"/>
</dbReference>
<dbReference type="EMBL" id="CP136893">
    <property type="protein sequence ID" value="WOL03001.1"/>
    <property type="molecule type" value="Genomic_DNA"/>
</dbReference>
<dbReference type="InterPro" id="IPR016164">
    <property type="entry name" value="FAD-linked_Oxase-like_C"/>
</dbReference>
<evidence type="ECO:0000256" key="4">
    <source>
        <dbReference type="ARBA" id="ARBA00022630"/>
    </source>
</evidence>
<evidence type="ECO:0000256" key="2">
    <source>
        <dbReference type="ARBA" id="ARBA00005466"/>
    </source>
</evidence>
<feature type="domain" description="FAD-binding PCMH-type" evidence="8">
    <location>
        <begin position="73"/>
        <end position="253"/>
    </location>
</feature>
<dbReference type="InterPro" id="IPR016166">
    <property type="entry name" value="FAD-bd_PCMH"/>
</dbReference>
<dbReference type="Pfam" id="PF01565">
    <property type="entry name" value="FAD_binding_4"/>
    <property type="match status" value="1"/>
</dbReference>
<protein>
    <recommendedName>
        <fullName evidence="3">cytokinin dehydrogenase</fullName>
        <ecNumber evidence="3">1.5.99.12</ecNumber>
    </recommendedName>
</protein>
<dbReference type="InterPro" id="IPR006093">
    <property type="entry name" value="Oxy_OxRdtase_FAD_BS"/>
</dbReference>
<organism evidence="9 10">
    <name type="scientific">Canna indica</name>
    <name type="common">Indian-shot</name>
    <dbReference type="NCBI Taxonomy" id="4628"/>
    <lineage>
        <taxon>Eukaryota</taxon>
        <taxon>Viridiplantae</taxon>
        <taxon>Streptophyta</taxon>
        <taxon>Embryophyta</taxon>
        <taxon>Tracheophyta</taxon>
        <taxon>Spermatophyta</taxon>
        <taxon>Magnoliopsida</taxon>
        <taxon>Liliopsida</taxon>
        <taxon>Zingiberales</taxon>
        <taxon>Cannaceae</taxon>
        <taxon>Canna</taxon>
    </lineage>
</organism>
<comment type="catalytic activity">
    <reaction evidence="7">
        <text>N(6)-dimethylallyladenine + A + H2O = 3-methyl-2-butenal + adenine + AH2</text>
        <dbReference type="Rhea" id="RHEA:13625"/>
        <dbReference type="ChEBI" id="CHEBI:13193"/>
        <dbReference type="ChEBI" id="CHEBI:15377"/>
        <dbReference type="ChEBI" id="CHEBI:15825"/>
        <dbReference type="ChEBI" id="CHEBI:16708"/>
        <dbReference type="ChEBI" id="CHEBI:17499"/>
        <dbReference type="ChEBI" id="CHEBI:17660"/>
        <dbReference type="EC" id="1.5.99.12"/>
    </reaction>
</comment>
<keyword evidence="4" id="KW-0285">Flavoprotein</keyword>
<evidence type="ECO:0000313" key="10">
    <source>
        <dbReference type="Proteomes" id="UP001327560"/>
    </source>
</evidence>
<comment type="cofactor">
    <cofactor evidence="1">
        <name>FAD</name>
        <dbReference type="ChEBI" id="CHEBI:57692"/>
    </cofactor>
</comment>
<evidence type="ECO:0000256" key="5">
    <source>
        <dbReference type="ARBA" id="ARBA00022827"/>
    </source>
</evidence>